<dbReference type="AlphaFoldDB" id="A0A0E9XIV9"/>
<sequence>MQHSSSLENRWNWLSGIRGIVLIVPSC</sequence>
<protein>
    <submittedName>
        <fullName evidence="1">Uncharacterized protein</fullName>
    </submittedName>
</protein>
<reference evidence="1" key="2">
    <citation type="journal article" date="2015" name="Fish Shellfish Immunol.">
        <title>Early steps in the European eel (Anguilla anguilla)-Vibrio vulnificus interaction in the gills: Role of the RtxA13 toxin.</title>
        <authorList>
            <person name="Callol A."/>
            <person name="Pajuelo D."/>
            <person name="Ebbesson L."/>
            <person name="Teles M."/>
            <person name="MacKenzie S."/>
            <person name="Amaro C."/>
        </authorList>
    </citation>
    <scope>NUCLEOTIDE SEQUENCE</scope>
</reference>
<reference evidence="1" key="1">
    <citation type="submission" date="2014-11" db="EMBL/GenBank/DDBJ databases">
        <authorList>
            <person name="Amaro Gonzalez C."/>
        </authorList>
    </citation>
    <scope>NUCLEOTIDE SEQUENCE</scope>
</reference>
<organism evidence="1">
    <name type="scientific">Anguilla anguilla</name>
    <name type="common">European freshwater eel</name>
    <name type="synonym">Muraena anguilla</name>
    <dbReference type="NCBI Taxonomy" id="7936"/>
    <lineage>
        <taxon>Eukaryota</taxon>
        <taxon>Metazoa</taxon>
        <taxon>Chordata</taxon>
        <taxon>Craniata</taxon>
        <taxon>Vertebrata</taxon>
        <taxon>Euteleostomi</taxon>
        <taxon>Actinopterygii</taxon>
        <taxon>Neopterygii</taxon>
        <taxon>Teleostei</taxon>
        <taxon>Anguilliformes</taxon>
        <taxon>Anguillidae</taxon>
        <taxon>Anguilla</taxon>
    </lineage>
</organism>
<evidence type="ECO:0000313" key="1">
    <source>
        <dbReference type="EMBL" id="JAI02615.1"/>
    </source>
</evidence>
<name>A0A0E9XIV9_ANGAN</name>
<dbReference type="EMBL" id="GBXM01005963">
    <property type="protein sequence ID" value="JAI02615.1"/>
    <property type="molecule type" value="Transcribed_RNA"/>
</dbReference>
<proteinExistence type="predicted"/>
<accession>A0A0E9XIV9</accession>